<sequence>MSVDDCAEHIRSIRDEKGLDRPPNSVVQDLESSLEVLAEQLYTTSTHFLLELIQNADDNSYAEGVEPRLTFCYRDDGYLWIGCNEVGFAKENVEAICRINRSTKKSNKGADGYVGEKGIGFKSVFKVANEVYIKSNNYSFKFDKTATLGMIAPILTDFQHNPLVLENTVICLKLTGDSHSKAIEAELRQLEPSLLIFLRRLTALNIIHIDASTGQITRHMQLSRSKKKMDVTGAELDLVTTSTRNCLTTVVVNSACYVVVKTKAKNMPKEKKRNDITETLITLGFPINESFEPCLADQDVYAYLPIRSFGFKFLIQADFLLVANREDIDRSLPWNKSLHDRIADAFGKAVYALNHTPLRYTWLKYLPKPQQQQRTFFSSFAKTVANILRNEKILETHSGAYAAPREVIHLPSIYMDENKEPLLAVGSQKAYLAAQYAVEDVAVLDVTSLQAADFVKQLKTCQKQLPSKPHEWHVCLAVAIGQEMSQNVKLKQELQKMALVPLRGGNWISTFGKTFYFATVQGVSVNVPDGIRITTIHPGVRDNNRRKLFSWLGAKELNKREVCELIIKEHSGVPPPWSFEVVLSHAEYLFDAQWRDPLLQLYVAVQNTRQPLRKVYETYVDGPGRRTPVSQYFLANPTVAPFIDPRYLQLYSDEPQRHAAWSEWLLRIGLNTTPRAVIPNGSRITPEFEHILRSCSSHTILRCIMENWAQYGFNNPNPSNVAGANIRKAVSATEFACIGGSRAKLEDTVLPHLKPYSQLASVAGLKFLDIPSDGDKQWVVLSSLGVVTQNDVTFQMRILQGLFKGRCMPVRSDMMPVYAEIQRLCMADPSTWGRVKLLKSVATEYSSFRDLFTKVLGLRDASAKDIVAEISKLEGDPHRLNLTKEMLLALSKQLKNTRERFDAAPLKTLPIFPVRVQNGEEMKITFADALETNWYIPDQEQLGKAFADQVPLLDFDLVDQKELEPLLEKFDLLDLKLSSRCMQRREANGKNTINQEYTSRYRERAAYILALINDDLKAKYEPLLDNLQVKAATTIKLYRSLRHLDNTEIKAKPEECGVHVGNGIVIYISARDLRGDDVDSSELCGELSAFCKIPESKKHLVLSVLTAQFHTKIEQILDRHSLTFKKKERALAAAVPHEEEDELSGHVKASVEGLVGASSTRITDEEGLELPLESKQTSDNAQELKPSHTPAVSRKSDKAIPHLRESVSMAPQIPPQRLPQTPMSENQMPQTQRSTILEKIMPAAVEYSFHEYPALTEINQRDILHKQNLPNQSARPPLSFIAGGKPLPPSQAMPGLPAIAKGIVPLIREPPAEGRPKPTALPILTTTGHRRSKSSSSGSDTEIDAEAKRIGETGEHLIYKRLKTILGEGFDETIWTSNSRGKYTDNPFPYFEGDHSDFTFKDVNGDFSRFLVDKMRHNAAAAWVDCNVTYHVEVKATNGDHNESFKMSQNQVDMITDDKDPMDVYVILRLTKVDTQPKLYAFVDPWNMHLGDKPKLRFYSPGGYEVVSSNVKIRQA</sequence>
<dbReference type="EMBL" id="JAMKPW020000042">
    <property type="protein sequence ID" value="KAK8196070.1"/>
    <property type="molecule type" value="Genomic_DNA"/>
</dbReference>
<dbReference type="Proteomes" id="UP001320706">
    <property type="component" value="Unassembled WGS sequence"/>
</dbReference>
<evidence type="ECO:0000313" key="2">
    <source>
        <dbReference type="Proteomes" id="UP001320706"/>
    </source>
</evidence>
<reference evidence="1" key="1">
    <citation type="submission" date="2024-02" db="EMBL/GenBank/DDBJ databases">
        <title>Metagenome Assembled Genome of Zalaria obscura JY119.</title>
        <authorList>
            <person name="Vighnesh L."/>
            <person name="Jagadeeshwari U."/>
            <person name="Venkata Ramana C."/>
            <person name="Sasikala C."/>
        </authorList>
    </citation>
    <scope>NUCLEOTIDE SEQUENCE</scope>
    <source>
        <strain evidence="1">JY119</strain>
    </source>
</reference>
<protein>
    <submittedName>
        <fullName evidence="1">Uncharacterized protein</fullName>
    </submittedName>
</protein>
<evidence type="ECO:0000313" key="1">
    <source>
        <dbReference type="EMBL" id="KAK8196070.1"/>
    </source>
</evidence>
<keyword evidence="2" id="KW-1185">Reference proteome</keyword>
<organism evidence="1 2">
    <name type="scientific">Zalaria obscura</name>
    <dbReference type="NCBI Taxonomy" id="2024903"/>
    <lineage>
        <taxon>Eukaryota</taxon>
        <taxon>Fungi</taxon>
        <taxon>Dikarya</taxon>
        <taxon>Ascomycota</taxon>
        <taxon>Pezizomycotina</taxon>
        <taxon>Dothideomycetes</taxon>
        <taxon>Dothideomycetidae</taxon>
        <taxon>Dothideales</taxon>
        <taxon>Zalariaceae</taxon>
        <taxon>Zalaria</taxon>
    </lineage>
</organism>
<accession>A0ACC3S4Y7</accession>
<comment type="caution">
    <text evidence="1">The sequence shown here is derived from an EMBL/GenBank/DDBJ whole genome shotgun (WGS) entry which is preliminary data.</text>
</comment>
<name>A0ACC3S4Y7_9PEZI</name>
<proteinExistence type="predicted"/>
<gene>
    <name evidence="1" type="ORF">M8818_007222</name>
</gene>